<dbReference type="EMBL" id="CP133615">
    <property type="protein sequence ID" value="WMV24670.1"/>
    <property type="molecule type" value="Genomic_DNA"/>
</dbReference>
<evidence type="ECO:0000313" key="1">
    <source>
        <dbReference type="EMBL" id="WMV24670.1"/>
    </source>
</evidence>
<name>A0AAF0TSR0_SOLVR</name>
<sequence>MPRGPSKLGRSWGSGKKQK</sequence>
<reference evidence="1" key="1">
    <citation type="submission" date="2023-08" db="EMBL/GenBank/DDBJ databases">
        <title>A de novo genome assembly of Solanum verrucosum Schlechtendal, a Mexican diploid species geographically isolated from the other diploid A-genome species in potato relatives.</title>
        <authorList>
            <person name="Hosaka K."/>
        </authorList>
    </citation>
    <scope>NUCLEOTIDE SEQUENCE</scope>
    <source>
        <tissue evidence="1">Young leaves</tissue>
    </source>
</reference>
<proteinExistence type="predicted"/>
<keyword evidence="2" id="KW-1185">Reference proteome</keyword>
<gene>
    <name evidence="1" type="ORF">MTR67_018055</name>
</gene>
<protein>
    <submittedName>
        <fullName evidence="1">Uncharacterized protein</fullName>
    </submittedName>
</protein>
<evidence type="ECO:0000313" key="2">
    <source>
        <dbReference type="Proteomes" id="UP001234989"/>
    </source>
</evidence>
<organism evidence="1 2">
    <name type="scientific">Solanum verrucosum</name>
    <dbReference type="NCBI Taxonomy" id="315347"/>
    <lineage>
        <taxon>Eukaryota</taxon>
        <taxon>Viridiplantae</taxon>
        <taxon>Streptophyta</taxon>
        <taxon>Embryophyta</taxon>
        <taxon>Tracheophyta</taxon>
        <taxon>Spermatophyta</taxon>
        <taxon>Magnoliopsida</taxon>
        <taxon>eudicotyledons</taxon>
        <taxon>Gunneridae</taxon>
        <taxon>Pentapetalae</taxon>
        <taxon>asterids</taxon>
        <taxon>lamiids</taxon>
        <taxon>Solanales</taxon>
        <taxon>Solanaceae</taxon>
        <taxon>Solanoideae</taxon>
        <taxon>Solaneae</taxon>
        <taxon>Solanum</taxon>
    </lineage>
</organism>
<accession>A0AAF0TSR0</accession>
<dbReference type="Proteomes" id="UP001234989">
    <property type="component" value="Chromosome 4"/>
</dbReference>
<dbReference type="AlphaFoldDB" id="A0AAF0TSR0"/>